<accession>A0A4Q9GIG6</accession>
<keyword evidence="3" id="KW-1185">Reference proteome</keyword>
<proteinExistence type="predicted"/>
<organism evidence="2 3">
    <name type="scientific">Hansschlegelia quercus</name>
    <dbReference type="NCBI Taxonomy" id="2528245"/>
    <lineage>
        <taxon>Bacteria</taxon>
        <taxon>Pseudomonadati</taxon>
        <taxon>Pseudomonadota</taxon>
        <taxon>Alphaproteobacteria</taxon>
        <taxon>Hyphomicrobiales</taxon>
        <taxon>Methylopilaceae</taxon>
        <taxon>Hansschlegelia</taxon>
    </lineage>
</organism>
<evidence type="ECO:0000313" key="2">
    <source>
        <dbReference type="EMBL" id="TBN48645.1"/>
    </source>
</evidence>
<name>A0A4Q9GIG6_9HYPH</name>
<protein>
    <recommendedName>
        <fullName evidence="4">RiboL-PSP-HEPN domain-containing protein</fullName>
    </recommendedName>
</protein>
<evidence type="ECO:0000313" key="3">
    <source>
        <dbReference type="Proteomes" id="UP000291613"/>
    </source>
</evidence>
<reference evidence="2 3" key="1">
    <citation type="submission" date="2019-02" db="EMBL/GenBank/DDBJ databases">
        <title>Hansschlegelia quercus sp. nov., a novel methylotrophic bacterium from buds of oak (Quercus robur L.).</title>
        <authorList>
            <person name="Agafonova N.V."/>
            <person name="Kaparullina E.N."/>
            <person name="Grouzdev D.S."/>
            <person name="Doronina N.V."/>
        </authorList>
    </citation>
    <scope>NUCLEOTIDE SEQUENCE [LARGE SCALE GENOMIC DNA]</scope>
    <source>
        <strain evidence="2 3">Dub</strain>
    </source>
</reference>
<dbReference type="Proteomes" id="UP000291613">
    <property type="component" value="Unassembled WGS sequence"/>
</dbReference>
<sequence length="252" mass="28473">MVASEALKDLKSVWGDSCHSMWVELLCVSISEATIFSSYPVIDKKRALSDFFYAPALSSRLKNFTKDEFLGRTHLYRTSIITNRVVIISASFELYFSRFLDLYIENRSKYFDQKSRVRTQRGDKLYGDVSKVRGLVSRVNQFSDLTGSGIKTINDSLGSLDEIYTLRNVLAHRAGIIDDAAAKKLKKLSFKIGDKIVLTPDELISLVAPVIVVAEFLDRKIVSEYDNSIGRHPHKQRAPAQAVYLRPKGKKS</sequence>
<feature type="region of interest" description="Disordered" evidence="1">
    <location>
        <begin position="230"/>
        <end position="252"/>
    </location>
</feature>
<dbReference type="OrthoDB" id="8479690at2"/>
<evidence type="ECO:0000256" key="1">
    <source>
        <dbReference type="SAM" id="MobiDB-lite"/>
    </source>
</evidence>
<dbReference type="EMBL" id="SIUB01000007">
    <property type="protein sequence ID" value="TBN48645.1"/>
    <property type="molecule type" value="Genomic_DNA"/>
</dbReference>
<gene>
    <name evidence="2" type="ORF">EYR15_13740</name>
</gene>
<dbReference type="RefSeq" id="WP_131004130.1">
    <property type="nucleotide sequence ID" value="NZ_JBHSZR010000009.1"/>
</dbReference>
<comment type="caution">
    <text evidence="2">The sequence shown here is derived from an EMBL/GenBank/DDBJ whole genome shotgun (WGS) entry which is preliminary data.</text>
</comment>
<evidence type="ECO:0008006" key="4">
    <source>
        <dbReference type="Google" id="ProtNLM"/>
    </source>
</evidence>
<dbReference type="AlphaFoldDB" id="A0A4Q9GIG6"/>